<evidence type="ECO:0000256" key="1">
    <source>
        <dbReference type="SAM" id="Phobius"/>
    </source>
</evidence>
<dbReference type="InterPro" id="IPR011969">
    <property type="entry name" value="Clan_AA_Asp_peptidase_C"/>
</dbReference>
<keyword evidence="3" id="KW-1185">Reference proteome</keyword>
<dbReference type="GO" id="GO:0006508">
    <property type="term" value="P:proteolysis"/>
    <property type="evidence" value="ECO:0007669"/>
    <property type="project" value="UniProtKB-KW"/>
</dbReference>
<dbReference type="Pfam" id="PF13975">
    <property type="entry name" value="gag-asp_proteas"/>
    <property type="match status" value="1"/>
</dbReference>
<keyword evidence="1" id="KW-1133">Transmembrane helix</keyword>
<dbReference type="InterPro" id="IPR021109">
    <property type="entry name" value="Peptidase_aspartic_dom_sf"/>
</dbReference>
<dbReference type="CDD" id="cd05483">
    <property type="entry name" value="retropepsin_like_bacteria"/>
    <property type="match status" value="1"/>
</dbReference>
<dbReference type="SUPFAM" id="SSF50630">
    <property type="entry name" value="Acid proteases"/>
    <property type="match status" value="1"/>
</dbReference>
<name>A0ABR5VJX4_MARGR</name>
<dbReference type="InterPro" id="IPR001969">
    <property type="entry name" value="Aspartic_peptidase_AS"/>
</dbReference>
<dbReference type="PROSITE" id="PS00141">
    <property type="entry name" value="ASP_PROTEASE"/>
    <property type="match status" value="1"/>
</dbReference>
<comment type="caution">
    <text evidence="2">The sequence shown here is derived from an EMBL/GenBank/DDBJ whole genome shotgun (WGS) entry which is preliminary data.</text>
</comment>
<evidence type="ECO:0000313" key="3">
    <source>
        <dbReference type="Proteomes" id="UP000075766"/>
    </source>
</evidence>
<keyword evidence="2" id="KW-0645">Protease</keyword>
<feature type="transmembrane region" description="Helical" evidence="1">
    <location>
        <begin position="12"/>
        <end position="31"/>
    </location>
</feature>
<organism evidence="2 3">
    <name type="scientific">Marichromatium gracile</name>
    <name type="common">Chromatium gracile</name>
    <dbReference type="NCBI Taxonomy" id="1048"/>
    <lineage>
        <taxon>Bacteria</taxon>
        <taxon>Pseudomonadati</taxon>
        <taxon>Pseudomonadota</taxon>
        <taxon>Gammaproteobacteria</taxon>
        <taxon>Chromatiales</taxon>
        <taxon>Chromatiaceae</taxon>
        <taxon>Marichromatium</taxon>
    </lineage>
</organism>
<keyword evidence="1" id="KW-0472">Membrane</keyword>
<dbReference type="Gene3D" id="2.40.70.10">
    <property type="entry name" value="Acid Proteases"/>
    <property type="match status" value="1"/>
</dbReference>
<sequence length="173" mass="18907">MSRPEELPRRIGRAMLLAAWVVALGLLAWLFDDLLDRDRAPPPRVFVAPDGVPSVVLERNRAGHYVADGRIDGEPVRFLVDTGATDVALPLALARRLGLELRPGGISRTANGEVRVWRTRLARVELGGLIAHDVRAAVLPNMPGDEVLLGMSFLERLELVQRGETLTLRPASG</sequence>
<dbReference type="InterPro" id="IPR034122">
    <property type="entry name" value="Retropepsin-like_bacterial"/>
</dbReference>
<dbReference type="GO" id="GO:0008233">
    <property type="term" value="F:peptidase activity"/>
    <property type="evidence" value="ECO:0007669"/>
    <property type="project" value="UniProtKB-KW"/>
</dbReference>
<keyword evidence="2" id="KW-0378">Hydrolase</keyword>
<dbReference type="Proteomes" id="UP000075766">
    <property type="component" value="Unassembled WGS sequence"/>
</dbReference>
<reference evidence="2 3" key="1">
    <citation type="submission" date="2016-02" db="EMBL/GenBank/DDBJ databases">
        <title>Genome sequence of Marichromatium gracile YL-28, a purple sulfur bacterium.</title>
        <authorList>
            <person name="Zhao C."/>
            <person name="Hong X."/>
            <person name="Chen S."/>
            <person name="Yang S."/>
        </authorList>
    </citation>
    <scope>NUCLEOTIDE SEQUENCE [LARGE SCALE GENOMIC DNA]</scope>
    <source>
        <strain evidence="2 3">YL28</strain>
    </source>
</reference>
<dbReference type="EMBL" id="LSYU01000033">
    <property type="protein sequence ID" value="KXX65442.1"/>
    <property type="molecule type" value="Genomic_DNA"/>
</dbReference>
<accession>A0ABR5VJX4</accession>
<dbReference type="RefSeq" id="WP_062273122.1">
    <property type="nucleotide sequence ID" value="NZ_JAKEDQ010000009.1"/>
</dbReference>
<keyword evidence="1" id="KW-0812">Transmembrane</keyword>
<dbReference type="NCBIfam" id="TIGR02281">
    <property type="entry name" value="clan_AA_DTGA"/>
    <property type="match status" value="1"/>
</dbReference>
<evidence type="ECO:0000313" key="2">
    <source>
        <dbReference type="EMBL" id="KXX65442.1"/>
    </source>
</evidence>
<proteinExistence type="predicted"/>
<gene>
    <name evidence="2" type="ORF">AY586_00935</name>
</gene>
<protein>
    <submittedName>
        <fullName evidence="2">Aspartyl protease</fullName>
    </submittedName>
</protein>